<proteinExistence type="predicted"/>
<dbReference type="AlphaFoldDB" id="A0AAD8A7I1"/>
<reference evidence="1" key="1">
    <citation type="journal article" date="2023" name="IScience">
        <title>Live-bearing cockroach genome reveals convergent evolutionary mechanisms linked to viviparity in insects and beyond.</title>
        <authorList>
            <person name="Fouks B."/>
            <person name="Harrison M.C."/>
            <person name="Mikhailova A.A."/>
            <person name="Marchal E."/>
            <person name="English S."/>
            <person name="Carruthers M."/>
            <person name="Jennings E.C."/>
            <person name="Chiamaka E.L."/>
            <person name="Frigard R.A."/>
            <person name="Pippel M."/>
            <person name="Attardo G.M."/>
            <person name="Benoit J.B."/>
            <person name="Bornberg-Bauer E."/>
            <person name="Tobe S.S."/>
        </authorList>
    </citation>
    <scope>NUCLEOTIDE SEQUENCE</scope>
    <source>
        <strain evidence="1">Stay&amp;Tobe</strain>
    </source>
</reference>
<gene>
    <name evidence="1" type="ORF">L9F63_014998</name>
</gene>
<organism evidence="1 2">
    <name type="scientific">Diploptera punctata</name>
    <name type="common">Pacific beetle cockroach</name>
    <dbReference type="NCBI Taxonomy" id="6984"/>
    <lineage>
        <taxon>Eukaryota</taxon>
        <taxon>Metazoa</taxon>
        <taxon>Ecdysozoa</taxon>
        <taxon>Arthropoda</taxon>
        <taxon>Hexapoda</taxon>
        <taxon>Insecta</taxon>
        <taxon>Pterygota</taxon>
        <taxon>Neoptera</taxon>
        <taxon>Polyneoptera</taxon>
        <taxon>Dictyoptera</taxon>
        <taxon>Blattodea</taxon>
        <taxon>Blaberoidea</taxon>
        <taxon>Blaberidae</taxon>
        <taxon>Diplopterinae</taxon>
        <taxon>Diploptera</taxon>
    </lineage>
</organism>
<sequence>LYQKVVRFTLLRTLNAWDVATPSPSVHTASSHPVIVGKKPHLGIFARNDTDRIQNYYSFIKFLSVCNNCLKLTDHVFTARFHYFYENCFDELKEIYSTRFIETYRFGNESTYVNVSIILQVDNYTIFYDAKCWRSKEVLSPLTLMMLKYHIFSSVRETLRHASRYLYLCPLVVMVATLATADS</sequence>
<accession>A0AAD8A7I1</accession>
<dbReference type="Proteomes" id="UP001233999">
    <property type="component" value="Unassembled WGS sequence"/>
</dbReference>
<name>A0AAD8A7I1_DIPPU</name>
<evidence type="ECO:0000313" key="1">
    <source>
        <dbReference type="EMBL" id="KAJ9593446.1"/>
    </source>
</evidence>
<protein>
    <submittedName>
        <fullName evidence="1">Uncharacterized protein</fullName>
    </submittedName>
</protein>
<feature type="non-terminal residue" evidence="1">
    <location>
        <position position="1"/>
    </location>
</feature>
<evidence type="ECO:0000313" key="2">
    <source>
        <dbReference type="Proteomes" id="UP001233999"/>
    </source>
</evidence>
<comment type="caution">
    <text evidence="1">The sequence shown here is derived from an EMBL/GenBank/DDBJ whole genome shotgun (WGS) entry which is preliminary data.</text>
</comment>
<dbReference type="EMBL" id="JASPKZ010003439">
    <property type="protein sequence ID" value="KAJ9593446.1"/>
    <property type="molecule type" value="Genomic_DNA"/>
</dbReference>
<keyword evidence="2" id="KW-1185">Reference proteome</keyword>
<reference evidence="1" key="2">
    <citation type="submission" date="2023-05" db="EMBL/GenBank/DDBJ databases">
        <authorList>
            <person name="Fouks B."/>
        </authorList>
    </citation>
    <scope>NUCLEOTIDE SEQUENCE</scope>
    <source>
        <strain evidence="1">Stay&amp;Tobe</strain>
        <tissue evidence="1">Testes</tissue>
    </source>
</reference>